<dbReference type="EMBL" id="HG937693">
    <property type="protein sequence ID" value="CDP34332.1"/>
    <property type="molecule type" value="Genomic_DNA"/>
</dbReference>
<accession>A0A060T605</accession>
<name>A0A060T605_BLAAD</name>
<dbReference type="GO" id="GO:0016020">
    <property type="term" value="C:membrane"/>
    <property type="evidence" value="ECO:0007669"/>
    <property type="project" value="UniProtKB-SubCell"/>
</dbReference>
<evidence type="ECO:0000256" key="6">
    <source>
        <dbReference type="SAM" id="MobiDB-lite"/>
    </source>
</evidence>
<dbReference type="AlphaFoldDB" id="A0A060T605"/>
<evidence type="ECO:0000256" key="2">
    <source>
        <dbReference type="ARBA" id="ARBA00009530"/>
    </source>
</evidence>
<evidence type="ECO:0000256" key="4">
    <source>
        <dbReference type="ARBA" id="ARBA00022989"/>
    </source>
</evidence>
<keyword evidence="4 7" id="KW-1133">Transmembrane helix</keyword>
<evidence type="ECO:0000256" key="3">
    <source>
        <dbReference type="ARBA" id="ARBA00022692"/>
    </source>
</evidence>
<protein>
    <submittedName>
        <fullName evidence="8">ARAD1C09966p</fullName>
    </submittedName>
</protein>
<reference evidence="8" key="2">
    <citation type="submission" date="2014-06" db="EMBL/GenBank/DDBJ databases">
        <title>The complete genome of Blastobotrys (Arxula) adeninivorans LS3 - a yeast of biotechnological interest.</title>
        <authorList>
            <person name="Kunze G."/>
            <person name="Gaillardin C."/>
            <person name="Czernicka M."/>
            <person name="Durrens P."/>
            <person name="Martin T."/>
            <person name="Boer E."/>
            <person name="Gabaldon T."/>
            <person name="Cruz J."/>
            <person name="Talla E."/>
            <person name="Marck C."/>
            <person name="Goffeau A."/>
            <person name="Barbe V."/>
            <person name="Baret P."/>
            <person name="Baronian K."/>
            <person name="Beier S."/>
            <person name="Bleykasten C."/>
            <person name="Bode R."/>
            <person name="Casaregola S."/>
            <person name="Despons L."/>
            <person name="Fairhead C."/>
            <person name="Giersberg M."/>
            <person name="Gierski P."/>
            <person name="Hahnel U."/>
            <person name="Hartmann A."/>
            <person name="Jankowska D."/>
            <person name="Jubin C."/>
            <person name="Jung P."/>
            <person name="Lafontaine I."/>
            <person name="Leh-Louis V."/>
            <person name="Lemaire M."/>
            <person name="Marcet-Houben M."/>
            <person name="Mascher M."/>
            <person name="Morel G."/>
            <person name="Richard G.-F."/>
            <person name="Riechen J."/>
            <person name="Sacerdot C."/>
            <person name="Sarkar A."/>
            <person name="Savel G."/>
            <person name="Schacherer J."/>
            <person name="Sherman D."/>
            <person name="Straub M.-L."/>
            <person name="Stein N."/>
            <person name="Thierry A."/>
            <person name="Trautwein-Schult A."/>
            <person name="Westhof E."/>
            <person name="Worch S."/>
            <person name="Dujon B."/>
            <person name="Souciet J.-L."/>
            <person name="Wincker P."/>
            <person name="Scholz U."/>
            <person name="Neuveglise N."/>
        </authorList>
    </citation>
    <scope>NUCLEOTIDE SEQUENCE</scope>
    <source>
        <strain evidence="8">LS3</strain>
    </source>
</reference>
<dbReference type="Pfam" id="PF01679">
    <property type="entry name" value="Pmp3"/>
    <property type="match status" value="1"/>
</dbReference>
<evidence type="ECO:0000256" key="7">
    <source>
        <dbReference type="SAM" id="Phobius"/>
    </source>
</evidence>
<feature type="transmembrane region" description="Helical" evidence="7">
    <location>
        <begin position="34"/>
        <end position="55"/>
    </location>
</feature>
<keyword evidence="5 7" id="KW-0472">Membrane</keyword>
<sequence>MTSVCCDFILVVVAIVFPPLPVWIKVGICSADSLINIALCVLGFLPGLFHSWYIISKYPAVPPGYDDIERQGVNDTPATYGTGSSTYGATSENAPSYAEVVRQGPPQGNGK</sequence>
<evidence type="ECO:0000256" key="1">
    <source>
        <dbReference type="ARBA" id="ARBA00004370"/>
    </source>
</evidence>
<dbReference type="PhylomeDB" id="A0A060T605"/>
<reference evidence="8" key="1">
    <citation type="submission" date="2014-02" db="EMBL/GenBank/DDBJ databases">
        <authorList>
            <person name="Genoscope - CEA"/>
        </authorList>
    </citation>
    <scope>NUCLEOTIDE SEQUENCE</scope>
    <source>
        <strain evidence="8">LS3</strain>
    </source>
</reference>
<comment type="subcellular location">
    <subcellularLocation>
        <location evidence="1">Membrane</location>
    </subcellularLocation>
</comment>
<comment type="similarity">
    <text evidence="2">Belongs to the UPF0057 (PMP3) family.</text>
</comment>
<evidence type="ECO:0000256" key="5">
    <source>
        <dbReference type="ARBA" id="ARBA00023136"/>
    </source>
</evidence>
<proteinExistence type="inferred from homology"/>
<dbReference type="PANTHER" id="PTHR21659">
    <property type="entry name" value="HYDROPHOBIC PROTEIN RCI2 LOW TEMPERATURE AND SALT RESPONSIVE PROTEIN LTI6 -RELATED"/>
    <property type="match status" value="1"/>
</dbReference>
<keyword evidence="3 7" id="KW-0812">Transmembrane</keyword>
<organism evidence="8">
    <name type="scientific">Blastobotrys adeninivorans</name>
    <name type="common">Yeast</name>
    <name type="synonym">Arxula adeninivorans</name>
    <dbReference type="NCBI Taxonomy" id="409370"/>
    <lineage>
        <taxon>Eukaryota</taxon>
        <taxon>Fungi</taxon>
        <taxon>Dikarya</taxon>
        <taxon>Ascomycota</taxon>
        <taxon>Saccharomycotina</taxon>
        <taxon>Dipodascomycetes</taxon>
        <taxon>Dipodascales</taxon>
        <taxon>Trichomonascaceae</taxon>
        <taxon>Blastobotrys</taxon>
    </lineage>
</organism>
<feature type="compositionally biased region" description="Low complexity" evidence="6">
    <location>
        <begin position="78"/>
        <end position="91"/>
    </location>
</feature>
<evidence type="ECO:0000313" key="8">
    <source>
        <dbReference type="EMBL" id="CDP34332.1"/>
    </source>
</evidence>
<feature type="region of interest" description="Disordered" evidence="6">
    <location>
        <begin position="72"/>
        <end position="111"/>
    </location>
</feature>
<feature type="transmembrane region" description="Helical" evidence="7">
    <location>
        <begin position="7"/>
        <end position="28"/>
    </location>
</feature>
<gene>
    <name evidence="8" type="ORF">GNLVRS02_ARAD1C09966g</name>
</gene>
<dbReference type="PANTHER" id="PTHR21659:SF57">
    <property type="entry name" value="PLASMA MEMBRANE PROTEOLIPID 31"/>
    <property type="match status" value="1"/>
</dbReference>
<dbReference type="InterPro" id="IPR000612">
    <property type="entry name" value="PMP3"/>
</dbReference>